<evidence type="ECO:0000313" key="1">
    <source>
        <dbReference type="EMBL" id="KKM80637.1"/>
    </source>
</evidence>
<dbReference type="AlphaFoldDB" id="A0A0F9NGV7"/>
<protein>
    <submittedName>
        <fullName evidence="1">Uncharacterized protein</fullName>
    </submittedName>
</protein>
<sequence length="33" mass="3997">MKDKPWDRDIAWIMMKNPSNLNAYKEAMYYQSG</sequence>
<comment type="caution">
    <text evidence="1">The sequence shown here is derived from an EMBL/GenBank/DDBJ whole genome shotgun (WGS) entry which is preliminary data.</text>
</comment>
<accession>A0A0F9NGV7</accession>
<name>A0A0F9NGV7_9ZZZZ</name>
<organism evidence="1">
    <name type="scientific">marine sediment metagenome</name>
    <dbReference type="NCBI Taxonomy" id="412755"/>
    <lineage>
        <taxon>unclassified sequences</taxon>
        <taxon>metagenomes</taxon>
        <taxon>ecological metagenomes</taxon>
    </lineage>
</organism>
<dbReference type="EMBL" id="LAZR01008148">
    <property type="protein sequence ID" value="KKM80637.1"/>
    <property type="molecule type" value="Genomic_DNA"/>
</dbReference>
<proteinExistence type="predicted"/>
<reference evidence="1" key="1">
    <citation type="journal article" date="2015" name="Nature">
        <title>Complex archaea that bridge the gap between prokaryotes and eukaryotes.</title>
        <authorList>
            <person name="Spang A."/>
            <person name="Saw J.H."/>
            <person name="Jorgensen S.L."/>
            <person name="Zaremba-Niedzwiedzka K."/>
            <person name="Martijn J."/>
            <person name="Lind A.E."/>
            <person name="van Eijk R."/>
            <person name="Schleper C."/>
            <person name="Guy L."/>
            <person name="Ettema T.J."/>
        </authorList>
    </citation>
    <scope>NUCLEOTIDE SEQUENCE</scope>
</reference>
<gene>
    <name evidence="1" type="ORF">LCGC14_1337870</name>
</gene>